<comment type="caution">
    <text evidence="1">The sequence shown here is derived from an EMBL/GenBank/DDBJ whole genome shotgun (WGS) entry which is preliminary data.</text>
</comment>
<sequence length="96" mass="10950">MYRIIPTGMDLTRLYFFHCLDITNCSRRWFPFKERHGPSRTVASRLSLEHSSRLPLPGFSLANAVRPPSPMMSHPSSPHILEIHRRGIGAAYGFIS</sequence>
<name>A0AA38MSC5_9CUCU</name>
<evidence type="ECO:0000313" key="1">
    <source>
        <dbReference type="EMBL" id="KAJ3665603.1"/>
    </source>
</evidence>
<dbReference type="AlphaFoldDB" id="A0AA38MSC5"/>
<gene>
    <name evidence="1" type="ORF">Zmor_001094</name>
</gene>
<keyword evidence="2" id="KW-1185">Reference proteome</keyword>
<protein>
    <submittedName>
        <fullName evidence="1">Uncharacterized protein</fullName>
    </submittedName>
</protein>
<evidence type="ECO:0000313" key="2">
    <source>
        <dbReference type="Proteomes" id="UP001168821"/>
    </source>
</evidence>
<dbReference type="Proteomes" id="UP001168821">
    <property type="component" value="Unassembled WGS sequence"/>
</dbReference>
<reference evidence="1" key="1">
    <citation type="journal article" date="2023" name="G3 (Bethesda)">
        <title>Whole genome assemblies of Zophobas morio and Tenebrio molitor.</title>
        <authorList>
            <person name="Kaur S."/>
            <person name="Stinson S.A."/>
            <person name="diCenzo G.C."/>
        </authorList>
    </citation>
    <scope>NUCLEOTIDE SEQUENCE</scope>
    <source>
        <strain evidence="1">QUZm001</strain>
    </source>
</reference>
<dbReference type="EMBL" id="JALNTZ010000001">
    <property type="protein sequence ID" value="KAJ3665603.1"/>
    <property type="molecule type" value="Genomic_DNA"/>
</dbReference>
<proteinExistence type="predicted"/>
<organism evidence="1 2">
    <name type="scientific">Zophobas morio</name>
    <dbReference type="NCBI Taxonomy" id="2755281"/>
    <lineage>
        <taxon>Eukaryota</taxon>
        <taxon>Metazoa</taxon>
        <taxon>Ecdysozoa</taxon>
        <taxon>Arthropoda</taxon>
        <taxon>Hexapoda</taxon>
        <taxon>Insecta</taxon>
        <taxon>Pterygota</taxon>
        <taxon>Neoptera</taxon>
        <taxon>Endopterygota</taxon>
        <taxon>Coleoptera</taxon>
        <taxon>Polyphaga</taxon>
        <taxon>Cucujiformia</taxon>
        <taxon>Tenebrionidae</taxon>
        <taxon>Zophobas</taxon>
    </lineage>
</organism>
<accession>A0AA38MSC5</accession>